<protein>
    <submittedName>
        <fullName evidence="5">Photosynthetic apparatus regulatory protein RegA</fullName>
    </submittedName>
</protein>
<evidence type="ECO:0000256" key="3">
    <source>
        <dbReference type="PROSITE-ProRule" id="PRU00169"/>
    </source>
</evidence>
<dbReference type="EMBL" id="FWPT01000001">
    <property type="protein sequence ID" value="SMA33758.1"/>
    <property type="molecule type" value="Genomic_DNA"/>
</dbReference>
<dbReference type="Proteomes" id="UP000196573">
    <property type="component" value="Unassembled WGS sequence"/>
</dbReference>
<sequence length="178" mass="19681">MSGQAILLVDDDPTFCQVLARAMRRRQLDVRVAHDARQGIESLEEFKPDFAVLDLKMDGPSGLSLIEPILDSSPDCKILMLTGYASVATAVAAVKLGAHNYLCKPADADQILAALECEAVTDELPEPAEKRLSVDRVEWEYIQQVMAANDGNISATARQLGMHRRTLQRKLDKHPVRE</sequence>
<dbReference type="RefSeq" id="WP_207626536.1">
    <property type="nucleotide sequence ID" value="NZ_CBCSCN010000004.1"/>
</dbReference>
<dbReference type="Pfam" id="PF00072">
    <property type="entry name" value="Response_reg"/>
    <property type="match status" value="1"/>
</dbReference>
<dbReference type="InterPro" id="IPR002197">
    <property type="entry name" value="HTH_Fis"/>
</dbReference>
<dbReference type="SUPFAM" id="SSF52172">
    <property type="entry name" value="CheY-like"/>
    <property type="match status" value="1"/>
</dbReference>
<dbReference type="Gene3D" id="3.40.50.2300">
    <property type="match status" value="1"/>
</dbReference>
<evidence type="ECO:0000256" key="1">
    <source>
        <dbReference type="ARBA" id="ARBA00022553"/>
    </source>
</evidence>
<evidence type="ECO:0000259" key="4">
    <source>
        <dbReference type="PROSITE" id="PS50110"/>
    </source>
</evidence>
<dbReference type="PRINTS" id="PR01590">
    <property type="entry name" value="HTHFIS"/>
</dbReference>
<keyword evidence="1 3" id="KW-0597">Phosphoprotein</keyword>
<dbReference type="Gene3D" id="1.10.10.60">
    <property type="entry name" value="Homeodomain-like"/>
    <property type="match status" value="1"/>
</dbReference>
<keyword evidence="6" id="KW-1185">Reference proteome</keyword>
<dbReference type="PROSITE" id="PS50110">
    <property type="entry name" value="RESPONSE_REGULATORY"/>
    <property type="match status" value="1"/>
</dbReference>
<feature type="modified residue" description="4-aspartylphosphate" evidence="3">
    <location>
        <position position="54"/>
    </location>
</feature>
<dbReference type="FunFam" id="1.10.10.60:FF:000036">
    <property type="entry name" value="Two-component system response regulator"/>
    <property type="match status" value="1"/>
</dbReference>
<name>A0A1X7AEA5_9GAMM</name>
<keyword evidence="2" id="KW-0902">Two-component regulatory system</keyword>
<feature type="domain" description="Response regulatory" evidence="4">
    <location>
        <begin position="5"/>
        <end position="119"/>
    </location>
</feature>
<evidence type="ECO:0000313" key="5">
    <source>
        <dbReference type="EMBL" id="SMA33758.1"/>
    </source>
</evidence>
<dbReference type="SMART" id="SM00448">
    <property type="entry name" value="REC"/>
    <property type="match status" value="1"/>
</dbReference>
<reference evidence="5 6" key="1">
    <citation type="submission" date="2017-03" db="EMBL/GenBank/DDBJ databases">
        <authorList>
            <person name="Afonso C.L."/>
            <person name="Miller P.J."/>
            <person name="Scott M.A."/>
            <person name="Spackman E."/>
            <person name="Goraichik I."/>
            <person name="Dimitrov K.M."/>
            <person name="Suarez D.L."/>
            <person name="Swayne D.E."/>
        </authorList>
    </citation>
    <scope>NUCLEOTIDE SEQUENCE [LARGE SCALE GENOMIC DNA]</scope>
    <source>
        <strain evidence="5">SB41UT1</strain>
    </source>
</reference>
<dbReference type="CDD" id="cd17563">
    <property type="entry name" value="REC_RegA-like"/>
    <property type="match status" value="1"/>
</dbReference>
<dbReference type="InterPro" id="IPR011006">
    <property type="entry name" value="CheY-like_superfamily"/>
</dbReference>
<dbReference type="GO" id="GO:0000160">
    <property type="term" value="P:phosphorelay signal transduction system"/>
    <property type="evidence" value="ECO:0007669"/>
    <property type="project" value="UniProtKB-KW"/>
</dbReference>
<dbReference type="PANTHER" id="PTHR44591">
    <property type="entry name" value="STRESS RESPONSE REGULATOR PROTEIN 1"/>
    <property type="match status" value="1"/>
</dbReference>
<evidence type="ECO:0000313" key="6">
    <source>
        <dbReference type="Proteomes" id="UP000196573"/>
    </source>
</evidence>
<dbReference type="PANTHER" id="PTHR44591:SF14">
    <property type="entry name" value="PROTEIN PILG"/>
    <property type="match status" value="1"/>
</dbReference>
<dbReference type="InterPro" id="IPR001789">
    <property type="entry name" value="Sig_transdc_resp-reg_receiver"/>
</dbReference>
<proteinExistence type="predicted"/>
<dbReference type="AlphaFoldDB" id="A0A1X7AEA5"/>
<organism evidence="5 6">
    <name type="scientific">Parendozoicomonas haliclonae</name>
    <dbReference type="NCBI Taxonomy" id="1960125"/>
    <lineage>
        <taxon>Bacteria</taxon>
        <taxon>Pseudomonadati</taxon>
        <taxon>Pseudomonadota</taxon>
        <taxon>Gammaproteobacteria</taxon>
        <taxon>Oceanospirillales</taxon>
        <taxon>Endozoicomonadaceae</taxon>
        <taxon>Parendozoicomonas</taxon>
    </lineage>
</organism>
<gene>
    <name evidence="5" type="primary">regA</name>
    <name evidence="5" type="ORF">EHSB41UT_00328</name>
</gene>
<dbReference type="InterPro" id="IPR050595">
    <property type="entry name" value="Bact_response_regulator"/>
</dbReference>
<dbReference type="GO" id="GO:0043565">
    <property type="term" value="F:sequence-specific DNA binding"/>
    <property type="evidence" value="ECO:0007669"/>
    <property type="project" value="InterPro"/>
</dbReference>
<evidence type="ECO:0000256" key="2">
    <source>
        <dbReference type="ARBA" id="ARBA00023012"/>
    </source>
</evidence>
<dbReference type="Pfam" id="PF02954">
    <property type="entry name" value="HTH_8"/>
    <property type="match status" value="1"/>
</dbReference>
<accession>A0A1X7AEA5</accession>